<evidence type="ECO:0000313" key="2">
    <source>
        <dbReference type="Proteomes" id="UP000024547"/>
    </source>
</evidence>
<accession>A0A059E080</accession>
<gene>
    <name evidence="1" type="ORF">HY36_17605</name>
</gene>
<proteinExistence type="predicted"/>
<sequence>MFLTDEDTAASAPIVAYRILRLLEEKGAYKISIFDVAEKFKGERWFSINRIHLGMLFLFALGLVDFDQPYIVKHA</sequence>
<comment type="caution">
    <text evidence="1">The sequence shown here is derived from an EMBL/GenBank/DDBJ whole genome shotgun (WGS) entry which is preliminary data.</text>
</comment>
<dbReference type="Proteomes" id="UP000024547">
    <property type="component" value="Unassembled WGS sequence"/>
</dbReference>
<protein>
    <submittedName>
        <fullName evidence="1">Uncharacterized protein</fullName>
    </submittedName>
</protein>
<dbReference type="eggNOG" id="ENOG5033F57">
    <property type="taxonomic scope" value="Bacteria"/>
</dbReference>
<evidence type="ECO:0000313" key="1">
    <source>
        <dbReference type="EMBL" id="KCZ60305.1"/>
    </source>
</evidence>
<dbReference type="STRING" id="1280948.HY36_17605"/>
<organism evidence="1 2">
    <name type="scientific">Hyphomonas atlantica</name>
    <dbReference type="NCBI Taxonomy" id="1280948"/>
    <lineage>
        <taxon>Bacteria</taxon>
        <taxon>Pseudomonadati</taxon>
        <taxon>Pseudomonadota</taxon>
        <taxon>Alphaproteobacteria</taxon>
        <taxon>Hyphomonadales</taxon>
        <taxon>Hyphomonadaceae</taxon>
        <taxon>Hyphomonas</taxon>
    </lineage>
</organism>
<dbReference type="AlphaFoldDB" id="A0A059E080"/>
<keyword evidence="2" id="KW-1185">Reference proteome</keyword>
<dbReference type="EMBL" id="AWFH01000024">
    <property type="protein sequence ID" value="KCZ60305.1"/>
    <property type="molecule type" value="Genomic_DNA"/>
</dbReference>
<name>A0A059E080_9PROT</name>
<reference evidence="1 2" key="1">
    <citation type="journal article" date="2014" name="Antonie Van Leeuwenhoek">
        <title>Hyphomonas beringensis sp. nov. and Hyphomonas chukchiensis sp. nov., isolated from surface seawater of the Bering Sea and Chukchi Sea.</title>
        <authorList>
            <person name="Li C."/>
            <person name="Lai Q."/>
            <person name="Li G."/>
            <person name="Dong C."/>
            <person name="Wang J."/>
            <person name="Liao Y."/>
            <person name="Shao Z."/>
        </authorList>
    </citation>
    <scope>NUCLEOTIDE SEQUENCE [LARGE SCALE GENOMIC DNA]</scope>
    <source>
        <strain evidence="1 2">22II1-22F38</strain>
    </source>
</reference>